<gene>
    <name evidence="2" type="ORF">D9613_004014</name>
</gene>
<comment type="caution">
    <text evidence="2">The sequence shown here is derived from an EMBL/GenBank/DDBJ whole genome shotgun (WGS) entry which is preliminary data.</text>
</comment>
<proteinExistence type="predicted"/>
<organism evidence="2 3">
    <name type="scientific">Agrocybe pediades</name>
    <dbReference type="NCBI Taxonomy" id="84607"/>
    <lineage>
        <taxon>Eukaryota</taxon>
        <taxon>Fungi</taxon>
        <taxon>Dikarya</taxon>
        <taxon>Basidiomycota</taxon>
        <taxon>Agaricomycotina</taxon>
        <taxon>Agaricomycetes</taxon>
        <taxon>Agaricomycetidae</taxon>
        <taxon>Agaricales</taxon>
        <taxon>Agaricineae</taxon>
        <taxon>Strophariaceae</taxon>
        <taxon>Agrocybe</taxon>
    </lineage>
</organism>
<name>A0A8H4QJ83_9AGAR</name>
<accession>A0A8H4QJ83</accession>
<dbReference type="AlphaFoldDB" id="A0A8H4QJ83"/>
<dbReference type="Proteomes" id="UP000521872">
    <property type="component" value="Unassembled WGS sequence"/>
</dbReference>
<evidence type="ECO:0000313" key="2">
    <source>
        <dbReference type="EMBL" id="KAF4611913.1"/>
    </source>
</evidence>
<protein>
    <submittedName>
        <fullName evidence="2">Uncharacterized protein</fullName>
    </submittedName>
</protein>
<reference evidence="2 3" key="1">
    <citation type="submission" date="2019-12" db="EMBL/GenBank/DDBJ databases">
        <authorList>
            <person name="Floudas D."/>
            <person name="Bentzer J."/>
            <person name="Ahren D."/>
            <person name="Johansson T."/>
            <person name="Persson P."/>
            <person name="Tunlid A."/>
        </authorList>
    </citation>
    <scope>NUCLEOTIDE SEQUENCE [LARGE SCALE GENOMIC DNA]</scope>
    <source>
        <strain evidence="2 3">CBS 102.39</strain>
    </source>
</reference>
<sequence>MHLGGNNAEGLIMDQGGSLGPYKKVYYATAGTLITLIESRIQRPPEFNISLKPSLFTTFKAACLSSTLCRRSSCLATESSSSLNADRLVSKHSQPSNPSTKENDTFGRPTPPIRRTRTKTSMFMPKPKKQEGIQGQNVSLSFTGMLPDDTSRELIDKWKPRLRAEWRASAACARATQRSSLLAKRSMNKVVGREHAQSTASKGGKALGLATVKAAALSTGPIRTSATESTKNKAAVGSCDSYKKQLRHASY</sequence>
<evidence type="ECO:0000256" key="1">
    <source>
        <dbReference type="SAM" id="MobiDB-lite"/>
    </source>
</evidence>
<evidence type="ECO:0000313" key="3">
    <source>
        <dbReference type="Proteomes" id="UP000521872"/>
    </source>
</evidence>
<feature type="region of interest" description="Disordered" evidence="1">
    <location>
        <begin position="85"/>
        <end position="116"/>
    </location>
</feature>
<feature type="compositionally biased region" description="Polar residues" evidence="1">
    <location>
        <begin position="91"/>
        <end position="100"/>
    </location>
</feature>
<dbReference type="EMBL" id="JAACJL010000057">
    <property type="protein sequence ID" value="KAF4611913.1"/>
    <property type="molecule type" value="Genomic_DNA"/>
</dbReference>
<keyword evidence="3" id="KW-1185">Reference proteome</keyword>